<evidence type="ECO:0000256" key="1">
    <source>
        <dbReference type="ARBA" id="ARBA00006611"/>
    </source>
</evidence>
<reference evidence="4" key="1">
    <citation type="journal article" date="2023" name="Front. Microbiol.">
        <title>Genomic-based phylogenetic and metabolic analyses of the genus Natronomonas, and description of Natronomonas aquatica sp. nov.</title>
        <authorList>
            <person name="Garcia-Roldan A."/>
            <person name="Duran-Viseras A."/>
            <person name="de la Haba R.R."/>
            <person name="Corral P."/>
            <person name="Sanchez-Porro C."/>
            <person name="Ventosa A."/>
        </authorList>
    </citation>
    <scope>NUCLEOTIDE SEQUENCE</scope>
    <source>
        <strain evidence="4">F2-12</strain>
    </source>
</reference>
<evidence type="ECO:0000259" key="3">
    <source>
        <dbReference type="Pfam" id="PF00437"/>
    </source>
</evidence>
<proteinExistence type="inferred from homology"/>
<dbReference type="AlphaFoldDB" id="A0A9R1CND1"/>
<dbReference type="PANTHER" id="PTHR30486">
    <property type="entry name" value="TWITCHING MOTILITY PROTEIN PILT"/>
    <property type="match status" value="1"/>
</dbReference>
<feature type="compositionally biased region" description="Basic and acidic residues" evidence="2">
    <location>
        <begin position="578"/>
        <end position="594"/>
    </location>
</feature>
<feature type="domain" description="Bacterial type II secretion system protein E" evidence="3">
    <location>
        <begin position="272"/>
        <end position="514"/>
    </location>
</feature>
<comment type="similarity">
    <text evidence="1">Belongs to the GSP E family.</text>
</comment>
<dbReference type="Gene3D" id="3.40.50.300">
    <property type="entry name" value="P-loop containing nucleotide triphosphate hydrolases"/>
    <property type="match status" value="1"/>
</dbReference>
<name>A0A9R1CND1_9EURY</name>
<evidence type="ECO:0000313" key="5">
    <source>
        <dbReference type="Proteomes" id="UP001139494"/>
    </source>
</evidence>
<dbReference type="Pfam" id="PF00437">
    <property type="entry name" value="T2SSE"/>
    <property type="match status" value="1"/>
</dbReference>
<comment type="caution">
    <text evidence="4">The sequence shown here is derived from an EMBL/GenBank/DDBJ whole genome shotgun (WGS) entry which is preliminary data.</text>
</comment>
<dbReference type="GO" id="GO:0016887">
    <property type="term" value="F:ATP hydrolysis activity"/>
    <property type="evidence" value="ECO:0007669"/>
    <property type="project" value="InterPro"/>
</dbReference>
<dbReference type="PANTHER" id="PTHR30486:SF6">
    <property type="entry name" value="TYPE IV PILUS RETRACTATION ATPASE PILT"/>
    <property type="match status" value="1"/>
</dbReference>
<organism evidence="4 5">
    <name type="scientific">Natronomonas aquatica</name>
    <dbReference type="NCBI Taxonomy" id="2841590"/>
    <lineage>
        <taxon>Archaea</taxon>
        <taxon>Methanobacteriati</taxon>
        <taxon>Methanobacteriota</taxon>
        <taxon>Stenosarchaea group</taxon>
        <taxon>Halobacteria</taxon>
        <taxon>Halobacteriales</taxon>
        <taxon>Natronomonadaceae</taxon>
        <taxon>Natronomonas</taxon>
    </lineage>
</organism>
<dbReference type="RefSeq" id="WP_256027764.1">
    <property type="nucleotide sequence ID" value="NZ_JAHLKM010000001.1"/>
</dbReference>
<evidence type="ECO:0000313" key="4">
    <source>
        <dbReference type="EMBL" id="MCQ4331939.1"/>
    </source>
</evidence>
<dbReference type="InterPro" id="IPR027417">
    <property type="entry name" value="P-loop_NTPase"/>
</dbReference>
<dbReference type="Gene3D" id="3.30.450.380">
    <property type="match status" value="1"/>
</dbReference>
<dbReference type="EMBL" id="JAHLKM010000001">
    <property type="protein sequence ID" value="MCQ4331939.1"/>
    <property type="molecule type" value="Genomic_DNA"/>
</dbReference>
<dbReference type="SUPFAM" id="SSF52540">
    <property type="entry name" value="P-loop containing nucleoside triphosphate hydrolases"/>
    <property type="match status" value="1"/>
</dbReference>
<dbReference type="Proteomes" id="UP001139494">
    <property type="component" value="Unassembled WGS sequence"/>
</dbReference>
<accession>A0A9R1CND1</accession>
<sequence length="594" mass="62706">MFARLLSSDADCSCEPTFEADRLRVESDGCPGAGRLTEEPACRQTVIEALERQDVESVCTRADGFERAYEDGAAGLLVAAGRFADAVGFHDRALAERAREDPLGAAEAAVGREERLARLVADTGLSAFLGADYATALRPHVGPTVARSRIATRPPAGVTLVDRYELDTGAVIRKYGGDPIGTYHLTPAEHRLDADATATLAAAHRRLARGVVTGGERAPSRAVRSVADDDQPVGTLAATLTKHTRGLGVLEDCFADPDITDAFATAPVTENRIRVRCDGETLRTNVRLTEAGAAALASRFRRSSGRAFSQADPTLAATADASGRRIRVAGVTDPVSDGTGFTFRAHDESAFRLADLVDNGTLPAGSAAFLAVVTARGAATLLAGARGAGKTTLLGALLWEIPADIRTVAIEDTPELPVSELQTEGRDVQPLRVSTEGGASIEATEALRTALRLGDGALVVGEVRGEEAQVLYEAMRVGAADGTVLGTIHGGDGESVRERVVTDLGVPESAFADTDLVVTVEAYDEGGGRKRRLRAIEAVRRGATGLGFDSLYDADGGIDRLTEEDTLEPFCGPMEEPPDVRREIERRQAELEGR</sequence>
<evidence type="ECO:0000256" key="2">
    <source>
        <dbReference type="SAM" id="MobiDB-lite"/>
    </source>
</evidence>
<feature type="region of interest" description="Disordered" evidence="2">
    <location>
        <begin position="572"/>
        <end position="594"/>
    </location>
</feature>
<keyword evidence="5" id="KW-1185">Reference proteome</keyword>
<dbReference type="InterPro" id="IPR050921">
    <property type="entry name" value="T4SS_GSP_E_ATPase"/>
</dbReference>
<protein>
    <submittedName>
        <fullName evidence="4">Flp pilus assembly complex ATPase component TadA</fullName>
    </submittedName>
</protein>
<gene>
    <name evidence="4" type="primary">tadA</name>
    <name evidence="4" type="ORF">KM295_00265</name>
</gene>
<dbReference type="InterPro" id="IPR001482">
    <property type="entry name" value="T2SS/T4SS_dom"/>
</dbReference>